<dbReference type="InterPro" id="IPR002909">
    <property type="entry name" value="IPT_dom"/>
</dbReference>
<dbReference type="SUPFAM" id="SSF81296">
    <property type="entry name" value="E set domains"/>
    <property type="match status" value="5"/>
</dbReference>
<dbReference type="InterPro" id="IPR014756">
    <property type="entry name" value="Ig_E-set"/>
</dbReference>
<evidence type="ECO:0000256" key="1">
    <source>
        <dbReference type="ARBA" id="ARBA00022729"/>
    </source>
</evidence>
<organism evidence="4 5">
    <name type="scientific">Petrolisthes manimaculis</name>
    <dbReference type="NCBI Taxonomy" id="1843537"/>
    <lineage>
        <taxon>Eukaryota</taxon>
        <taxon>Metazoa</taxon>
        <taxon>Ecdysozoa</taxon>
        <taxon>Arthropoda</taxon>
        <taxon>Crustacea</taxon>
        <taxon>Multicrustacea</taxon>
        <taxon>Malacostraca</taxon>
        <taxon>Eumalacostraca</taxon>
        <taxon>Eucarida</taxon>
        <taxon>Decapoda</taxon>
        <taxon>Pleocyemata</taxon>
        <taxon>Anomura</taxon>
        <taxon>Galatheoidea</taxon>
        <taxon>Porcellanidae</taxon>
        <taxon>Petrolisthes</taxon>
    </lineage>
</organism>
<dbReference type="CDD" id="cd00102">
    <property type="entry name" value="IPT"/>
    <property type="match status" value="1"/>
</dbReference>
<dbReference type="Gene3D" id="2.60.40.420">
    <property type="entry name" value="Cupredoxins - blue copper proteins"/>
    <property type="match status" value="1"/>
</dbReference>
<dbReference type="SUPFAM" id="SSF49503">
    <property type="entry name" value="Cupredoxins"/>
    <property type="match status" value="1"/>
</dbReference>
<dbReference type="PANTHER" id="PTHR46769:SF2">
    <property type="entry name" value="FIBROCYSTIN-L ISOFORM 2 PRECURSOR-RELATED"/>
    <property type="match status" value="1"/>
</dbReference>
<feature type="domain" description="IPT/TIG" evidence="3">
    <location>
        <begin position="1438"/>
        <end position="1515"/>
    </location>
</feature>
<dbReference type="CDD" id="cd00603">
    <property type="entry name" value="IPT_PCSR"/>
    <property type="match status" value="4"/>
</dbReference>
<comment type="caution">
    <text evidence="4">The sequence shown here is derived from an EMBL/GenBank/DDBJ whole genome shotgun (WGS) entry which is preliminary data.</text>
</comment>
<dbReference type="Pfam" id="PF01833">
    <property type="entry name" value="TIG"/>
    <property type="match status" value="5"/>
</dbReference>
<evidence type="ECO:0000256" key="2">
    <source>
        <dbReference type="SAM" id="SignalP"/>
    </source>
</evidence>
<accession>A0AAE1U8Q0</accession>
<feature type="signal peptide" evidence="2">
    <location>
        <begin position="1"/>
        <end position="17"/>
    </location>
</feature>
<evidence type="ECO:0000313" key="4">
    <source>
        <dbReference type="EMBL" id="KAK4312051.1"/>
    </source>
</evidence>
<proteinExistence type="predicted"/>
<feature type="chain" id="PRO_5042010225" description="IPT/TIG domain-containing protein" evidence="2">
    <location>
        <begin position="18"/>
        <end position="1516"/>
    </location>
</feature>
<sequence length="1516" mass="163980">MSVFVLLAALMWGAVEGSPQIFGNSPYWLNDLGGISLYIYGGGFSSDQFNHFDSVKGNKVQLVNEVDTIDCPVIRYLTTQNIIVCTVGPRTNTAGPGEYQIKVWSDGVEATGYKTVRFIWWAAPKVKSVTPIFAKTGSRVRYIGGFHTDDLDQINTEDTEQSASGSKRISKVYMGRVLCDMYESASNSTLYGQLTSSELTCQPQTVYIGPMNASMYVTNEGPSVTDRAGLYVNSKDKLYQHHTYAVVESVSPYISSTKGGTLLTITGQGFSKDTTQVDVGGAACEVKDVTNTEITCITPSQDLTSPGSGEMGLLFELWRGEHFIDVENEDKWAALNSSHPSYESSVHIEMSHTVQIDTPSVGKYRGYLHVGHDGLYTLLPHQFTYHRLYLANDGNPDNMTYHHWNQDFTLYKDTPAYFEIRFRQTGELKFLLIFRDYNAKFTYSQARHGLNEKHRVLINPKEQMEKQQFTVTGPSTMAKLYINGFSSDLVNVSDPEQVLGAVMGLTEQQCMMNGDNPKFMFSCSYEKDDTFPSGTAGITRDHVEPYCGRRVRETRKRDGLIYQDDNKGTLDANDYPYVCFALKGDVKTVMQARFYWKDNRGRDRYDIITFTHNTAYSSDRWTYACHNLITAAKNSWIASQGYTEGSTLDILRVYVPLQTDPLGIVYIDEFTFSSEDITVIQTRPSALKSSGGILVSNVQVSVDNNDTYSIEFQTGNCLSGFPLLGVYTGQADSSWPGALQSATSETYDLGSGSEVTVTRTHLATGPVQGTWDLHIQDKVLKGIRPDIEGDKLAVKLNTLMGVNNGFYVSDRRGCDHFYWTIEWLTNPGRKDLSTVDDQNLVYDGESVSTSVFRTSEGQVYHNPISPDFVTTHTDQTKVVVRVNGYTAACEGQCDITFDDSKFTTLTSVSGNSGGEGVHTLTVTGSGFTATDTALYTVTVGGKDCVVTSVSATQVICTVVLTAGSYQVGVSMQPYGSAINTLTYNVDLSVTSVSPTTGGTGGYYELTVAGQGFLDLADMTSQDGVTVGGAACQVVASIYSEVKCIVPPGLEAESDVACNVSNWSDTSITCTTPTLPPQTYIVWVNNDQGRASQPSGGAVTVTVVLKVTGTSTTQGSVKGGTLLAVHGQGFGMDCSLLEVRLGSRGDVCQVQECTDTSLTCQIQLTPKNHFIRNTGTYSAVGVSWQPSSIEVREGDTVTWVWQQGDNQITHNVFQSVSPIDNSYNGVGFYSGSPIPSGAFQVKFNHESTVYFAGDPIQGTTLSGQITVMRPEQEAYPVQVTLGGIDATYEPNDIDVTLSVSGCPTLVEGPFDGCNLTSTTTNPSGLSFTTHTCLTPSLTQISASTTDTVPGLRGIHVRGGATLTLTGSGFGEDTCQHQVTVGGAGCSVTSANADTVTCDLDDLANLVPVKPSPVRLIVLNRGEATVDIINYEDEGEVVVVPVVIDFTPRQGSVAGGTTVTFTGTGLNSESGVIVYMGGASCTVMSVTATSITCLTSPLAESVVMPTVSVAGVRINYDY</sequence>
<keyword evidence="1 2" id="KW-0732">Signal</keyword>
<dbReference type="InterPro" id="IPR052387">
    <property type="entry name" value="Fibrocystin"/>
</dbReference>
<dbReference type="InterPro" id="IPR008972">
    <property type="entry name" value="Cupredoxin"/>
</dbReference>
<evidence type="ECO:0000259" key="3">
    <source>
        <dbReference type="SMART" id="SM00429"/>
    </source>
</evidence>
<dbReference type="Proteomes" id="UP001292094">
    <property type="component" value="Unassembled WGS sequence"/>
</dbReference>
<protein>
    <recommendedName>
        <fullName evidence="3">IPT/TIG domain-containing protein</fullName>
    </recommendedName>
</protein>
<dbReference type="PANTHER" id="PTHR46769">
    <property type="entry name" value="POLYCYSTIC KIDNEY AND HEPATIC DISEASE 1 (AUTOSOMAL RECESSIVE)-LIKE 1"/>
    <property type="match status" value="1"/>
</dbReference>
<feature type="domain" description="IPT/TIG" evidence="3">
    <location>
        <begin position="246"/>
        <end position="326"/>
    </location>
</feature>
<evidence type="ECO:0000313" key="5">
    <source>
        <dbReference type="Proteomes" id="UP001292094"/>
    </source>
</evidence>
<reference evidence="4" key="1">
    <citation type="submission" date="2023-11" db="EMBL/GenBank/DDBJ databases">
        <title>Genome assemblies of two species of porcelain crab, Petrolisthes cinctipes and Petrolisthes manimaculis (Anomura: Porcellanidae).</title>
        <authorList>
            <person name="Angst P."/>
        </authorList>
    </citation>
    <scope>NUCLEOTIDE SEQUENCE</scope>
    <source>
        <strain evidence="4">PB745_02</strain>
        <tissue evidence="4">Gill</tissue>
    </source>
</reference>
<name>A0AAE1U8Q0_9EUCA</name>
<dbReference type="EMBL" id="JAWZYT010001447">
    <property type="protein sequence ID" value="KAK4312051.1"/>
    <property type="molecule type" value="Genomic_DNA"/>
</dbReference>
<dbReference type="InterPro" id="IPR013783">
    <property type="entry name" value="Ig-like_fold"/>
</dbReference>
<feature type="domain" description="IPT/TIG" evidence="3">
    <location>
        <begin position="986"/>
        <end position="1082"/>
    </location>
</feature>
<dbReference type="SMART" id="SM00429">
    <property type="entry name" value="IPT"/>
    <property type="match status" value="4"/>
</dbReference>
<dbReference type="Gene3D" id="2.60.40.10">
    <property type="entry name" value="Immunoglobulins"/>
    <property type="match status" value="7"/>
</dbReference>
<gene>
    <name evidence="4" type="ORF">Pmani_016480</name>
</gene>
<keyword evidence="5" id="KW-1185">Reference proteome</keyword>
<feature type="domain" description="IPT/TIG" evidence="3">
    <location>
        <begin position="1103"/>
        <end position="1189"/>
    </location>
</feature>